<dbReference type="Proteomes" id="UP000027980">
    <property type="component" value="Chromosome"/>
</dbReference>
<keyword evidence="1" id="KW-1133">Transmembrane helix</keyword>
<dbReference type="AlphaFoldDB" id="A0A075LT12"/>
<evidence type="ECO:0008006" key="4">
    <source>
        <dbReference type="Google" id="ProtNLM"/>
    </source>
</evidence>
<name>A0A075LT12_9BACI</name>
<keyword evidence="1" id="KW-0472">Membrane</keyword>
<dbReference type="HOGENOM" id="CLU_2393751_0_0_9"/>
<feature type="transmembrane region" description="Helical" evidence="1">
    <location>
        <begin position="13"/>
        <end position="30"/>
    </location>
</feature>
<protein>
    <recommendedName>
        <fullName evidence="4">Holin</fullName>
    </recommendedName>
</protein>
<feature type="transmembrane region" description="Helical" evidence="1">
    <location>
        <begin position="59"/>
        <end position="79"/>
    </location>
</feature>
<proteinExistence type="predicted"/>
<accession>A0A075LT12</accession>
<dbReference type="KEGG" id="tap:GZ22_13725"/>
<dbReference type="EMBL" id="CP008876">
    <property type="protein sequence ID" value="AIF67588.1"/>
    <property type="molecule type" value="Genomic_DNA"/>
</dbReference>
<reference evidence="2 3" key="1">
    <citation type="submission" date="2014-07" db="EMBL/GenBank/DDBJ databases">
        <title>Complete genome sequence of a moderately halophilic bacterium Terribacillus aidingensis MP602, isolated from Cryptomeria fortunei in Tianmu mountain in China.</title>
        <authorList>
            <person name="Wang Y."/>
            <person name="Lu P."/>
            <person name="Zhang L."/>
        </authorList>
    </citation>
    <scope>NUCLEOTIDE SEQUENCE [LARGE SCALE GENOMIC DNA]</scope>
    <source>
        <strain evidence="2 3">MP602</strain>
    </source>
</reference>
<feature type="transmembrane region" description="Helical" evidence="1">
    <location>
        <begin position="37"/>
        <end position="53"/>
    </location>
</feature>
<dbReference type="OrthoDB" id="2969583at2"/>
<dbReference type="GeneID" id="34223135"/>
<gene>
    <name evidence="2" type="ORF">GZ22_13725</name>
</gene>
<organism evidence="2 3">
    <name type="scientific">Terribacillus saccharophilus</name>
    <dbReference type="NCBI Taxonomy" id="361277"/>
    <lineage>
        <taxon>Bacteria</taxon>
        <taxon>Bacillati</taxon>
        <taxon>Bacillota</taxon>
        <taxon>Bacilli</taxon>
        <taxon>Bacillales</taxon>
        <taxon>Bacillaceae</taxon>
        <taxon>Terribacillus</taxon>
    </lineage>
</organism>
<keyword evidence="1" id="KW-0812">Transmembrane</keyword>
<dbReference type="RefSeq" id="WP_038563366.1">
    <property type="nucleotide sequence ID" value="NZ_CP008876.1"/>
</dbReference>
<sequence length="95" mass="10875">MDFPNIQTNFWDSVIGIPITLVLTQLLKLFLPLPKQYVPTIAILIGLAISIFYSHPHDLIAGIFMGYFYGYAAIGSYAATKTTWRVFRREKRDFS</sequence>
<evidence type="ECO:0000256" key="1">
    <source>
        <dbReference type="SAM" id="Phobius"/>
    </source>
</evidence>
<evidence type="ECO:0000313" key="2">
    <source>
        <dbReference type="EMBL" id="AIF67588.1"/>
    </source>
</evidence>
<evidence type="ECO:0000313" key="3">
    <source>
        <dbReference type="Proteomes" id="UP000027980"/>
    </source>
</evidence>